<protein>
    <submittedName>
        <fullName evidence="3">LAQU0S11e03752g1_1</fullName>
    </submittedName>
</protein>
<proteinExistence type="predicted"/>
<accession>A0A0P1KV30</accession>
<evidence type="ECO:0000256" key="1">
    <source>
        <dbReference type="SAM" id="Coils"/>
    </source>
</evidence>
<organism evidence="3 4">
    <name type="scientific">Lachancea quebecensis</name>
    <dbReference type="NCBI Taxonomy" id="1654605"/>
    <lineage>
        <taxon>Eukaryota</taxon>
        <taxon>Fungi</taxon>
        <taxon>Dikarya</taxon>
        <taxon>Ascomycota</taxon>
        <taxon>Saccharomycotina</taxon>
        <taxon>Saccharomycetes</taxon>
        <taxon>Saccharomycetales</taxon>
        <taxon>Saccharomycetaceae</taxon>
        <taxon>Lachancea</taxon>
    </lineage>
</organism>
<evidence type="ECO:0000313" key="3">
    <source>
        <dbReference type="EMBL" id="CUS23763.1"/>
    </source>
</evidence>
<dbReference type="OrthoDB" id="4069891at2759"/>
<name>A0A0P1KV30_9SACH</name>
<dbReference type="Proteomes" id="UP000236544">
    <property type="component" value="Unassembled WGS sequence"/>
</dbReference>
<sequence>MDRTIGLSPCFLPAKRRRSCVQHLNMSDQTADGSVSSDRNDSSGIERASSKAAAVNGARESESARDVPPSPIEGYQEDLGEVVVGIRHLLNGNESLNSQVSQMDLRLTQTQMDLEGLVTRSTNNNKHLKSLLMSSQDVRRLEELIQQLARQREAAAVAQEHMREREPPEREAEAEIQRLNEELERYKQQHGSLEALGLQVAAKKEELAVLETRYTSVIARLHERAEDLQKLRQDHLELDMRIDHALSEKCKAVETNLALSAATFAQTGRPPVTKMNRITSMLRNQNTNGRRVVSLNVADNYGFTPSNNSDDGSE</sequence>
<dbReference type="EMBL" id="LN890568">
    <property type="protein sequence ID" value="CUS23763.1"/>
    <property type="molecule type" value="Genomic_DNA"/>
</dbReference>
<reference evidence="4" key="1">
    <citation type="submission" date="2015-10" db="EMBL/GenBank/DDBJ databases">
        <authorList>
            <person name="Devillers H."/>
        </authorList>
    </citation>
    <scope>NUCLEOTIDE SEQUENCE [LARGE SCALE GENOMIC DNA]</scope>
</reference>
<keyword evidence="4" id="KW-1185">Reference proteome</keyword>
<evidence type="ECO:0000256" key="2">
    <source>
        <dbReference type="SAM" id="MobiDB-lite"/>
    </source>
</evidence>
<evidence type="ECO:0000313" key="4">
    <source>
        <dbReference type="Proteomes" id="UP000236544"/>
    </source>
</evidence>
<feature type="coiled-coil region" evidence="1">
    <location>
        <begin position="131"/>
        <end position="238"/>
    </location>
</feature>
<gene>
    <name evidence="3" type="ORF">LAQU0_S11e03752g</name>
</gene>
<feature type="region of interest" description="Disordered" evidence="2">
    <location>
        <begin position="25"/>
        <end position="74"/>
    </location>
</feature>
<feature type="compositionally biased region" description="Polar residues" evidence="2">
    <location>
        <begin position="25"/>
        <end position="37"/>
    </location>
</feature>
<dbReference type="AlphaFoldDB" id="A0A0P1KV30"/>
<keyword evidence="1" id="KW-0175">Coiled coil</keyword>